<dbReference type="AlphaFoldDB" id="M2LKL9"/>
<proteinExistence type="predicted"/>
<gene>
    <name evidence="1" type="ORF">BAUCODRAFT_36089</name>
</gene>
<keyword evidence="2" id="KW-1185">Reference proteome</keyword>
<dbReference type="GeneID" id="19112870"/>
<sequence>MLCLPSAITELAFDASNLGADKEAESYTFAFYLASMAVRMFGHRLEQFSFNSGHDKLLRQETEGAKITSEDIMNFQCLRRLALAPTFSSQETFNVFHAHLDLAQVPEFSTLRIIETLRTLEIWNTQLSSIVGRHSVARQTELQKVVSFAQTLKALRLLKFKNIGLTTQGVQPRIRTEDESRELSSPVWLSFAISLRRAVATKAALEFEDVYYQRMRNTQHKISNAALTWVMIEAVPVGAEIDFAREERLHEDFESFLPLWEAEDSERGTLAAAERKGGALVDAAMCSRWRQFSNVRRDKGEWSTM</sequence>
<name>M2LKL9_BAUPA</name>
<evidence type="ECO:0000313" key="2">
    <source>
        <dbReference type="Proteomes" id="UP000011761"/>
    </source>
</evidence>
<evidence type="ECO:0000313" key="1">
    <source>
        <dbReference type="EMBL" id="EMC94827.1"/>
    </source>
</evidence>
<organism evidence="1 2">
    <name type="scientific">Baudoinia panamericana (strain UAMH 10762)</name>
    <name type="common">Angels' share fungus</name>
    <name type="synonym">Baudoinia compniacensis (strain UAMH 10762)</name>
    <dbReference type="NCBI Taxonomy" id="717646"/>
    <lineage>
        <taxon>Eukaryota</taxon>
        <taxon>Fungi</taxon>
        <taxon>Dikarya</taxon>
        <taxon>Ascomycota</taxon>
        <taxon>Pezizomycotina</taxon>
        <taxon>Dothideomycetes</taxon>
        <taxon>Dothideomycetidae</taxon>
        <taxon>Mycosphaerellales</taxon>
        <taxon>Teratosphaeriaceae</taxon>
        <taxon>Baudoinia</taxon>
    </lineage>
</organism>
<reference evidence="1 2" key="1">
    <citation type="journal article" date="2012" name="PLoS Pathog.">
        <title>Diverse lifestyles and strategies of plant pathogenesis encoded in the genomes of eighteen Dothideomycetes fungi.</title>
        <authorList>
            <person name="Ohm R.A."/>
            <person name="Feau N."/>
            <person name="Henrissat B."/>
            <person name="Schoch C.L."/>
            <person name="Horwitz B.A."/>
            <person name="Barry K.W."/>
            <person name="Condon B.J."/>
            <person name="Copeland A.C."/>
            <person name="Dhillon B."/>
            <person name="Glaser F."/>
            <person name="Hesse C.N."/>
            <person name="Kosti I."/>
            <person name="LaButti K."/>
            <person name="Lindquist E.A."/>
            <person name="Lucas S."/>
            <person name="Salamov A.A."/>
            <person name="Bradshaw R.E."/>
            <person name="Ciuffetti L."/>
            <person name="Hamelin R.C."/>
            <person name="Kema G.H.J."/>
            <person name="Lawrence C."/>
            <person name="Scott J.A."/>
            <person name="Spatafora J.W."/>
            <person name="Turgeon B.G."/>
            <person name="de Wit P.J.G.M."/>
            <person name="Zhong S."/>
            <person name="Goodwin S.B."/>
            <person name="Grigoriev I.V."/>
        </authorList>
    </citation>
    <scope>NUCLEOTIDE SEQUENCE [LARGE SCALE GENOMIC DNA]</scope>
    <source>
        <strain evidence="1 2">UAMH 10762</strain>
    </source>
</reference>
<dbReference type="Proteomes" id="UP000011761">
    <property type="component" value="Unassembled WGS sequence"/>
</dbReference>
<dbReference type="RefSeq" id="XP_007678096.1">
    <property type="nucleotide sequence ID" value="XM_007679906.1"/>
</dbReference>
<dbReference type="eggNOG" id="ENOG502RMAM">
    <property type="taxonomic scope" value="Eukaryota"/>
</dbReference>
<dbReference type="KEGG" id="bcom:BAUCODRAFT_36089"/>
<protein>
    <submittedName>
        <fullName evidence="1">Uncharacterized protein</fullName>
    </submittedName>
</protein>
<dbReference type="OrthoDB" id="3903686at2759"/>
<accession>M2LKL9</accession>
<dbReference type="EMBL" id="KB445558">
    <property type="protein sequence ID" value="EMC94827.1"/>
    <property type="molecule type" value="Genomic_DNA"/>
</dbReference>
<dbReference type="HOGENOM" id="CLU_912110_0_0_1"/>